<evidence type="ECO:0000256" key="3">
    <source>
        <dbReference type="ARBA" id="ARBA00022801"/>
    </source>
</evidence>
<organism evidence="5 6">
    <name type="scientific">Enterococcus florum</name>
    <dbReference type="NCBI Taxonomy" id="2480627"/>
    <lineage>
        <taxon>Bacteria</taxon>
        <taxon>Bacillati</taxon>
        <taxon>Bacillota</taxon>
        <taxon>Bacilli</taxon>
        <taxon>Lactobacillales</taxon>
        <taxon>Enterococcaceae</taxon>
        <taxon>Enterococcus</taxon>
    </lineage>
</organism>
<dbReference type="GO" id="GO:0016791">
    <property type="term" value="F:phosphatase activity"/>
    <property type="evidence" value="ECO:0007669"/>
    <property type="project" value="TreeGrafter"/>
</dbReference>
<sequence>MIKAIVFDLDDTLYCQQAPFDEAIKILFPQLLNENLDELFILFRSLSEQLYEQTEKITEETIRKMNHVRLSKSLKAKYDFQVTESMTENFEAEYERQLRQIRLSLPLVCALQELAKSYKLGIITNGYTQRQEVKLEALKIRKIIPEENILISEKFGVAKPDRRIFDQMAKRLACDSSELIYIGDNYRNDVLGAKEAGWKAWWLNHKQQLIPDEKISIADKELISFIELERELINL</sequence>
<evidence type="ECO:0000256" key="1">
    <source>
        <dbReference type="ARBA" id="ARBA00001946"/>
    </source>
</evidence>
<accession>A0A4P5PBN9</accession>
<proteinExistence type="predicted"/>
<dbReference type="Proteomes" id="UP000290567">
    <property type="component" value="Unassembled WGS sequence"/>
</dbReference>
<dbReference type="AlphaFoldDB" id="A0A4P5PBN9"/>
<reference evidence="6" key="1">
    <citation type="submission" date="2019-02" db="EMBL/GenBank/DDBJ databases">
        <title>Draft genome sequence of Enterococcus sp. Gos25-1.</title>
        <authorList>
            <person name="Tanaka N."/>
            <person name="Shiwa Y."/>
            <person name="Fujita N."/>
        </authorList>
    </citation>
    <scope>NUCLEOTIDE SEQUENCE [LARGE SCALE GENOMIC DNA]</scope>
    <source>
        <strain evidence="6">Gos25-1</strain>
    </source>
</reference>
<evidence type="ECO:0000256" key="2">
    <source>
        <dbReference type="ARBA" id="ARBA00022723"/>
    </source>
</evidence>
<keyword evidence="4" id="KW-0460">Magnesium</keyword>
<dbReference type="Gene3D" id="1.20.120.710">
    <property type="entry name" value="Haloacid dehalogenase hydrolase-like domain"/>
    <property type="match status" value="1"/>
</dbReference>
<dbReference type="GO" id="GO:0046872">
    <property type="term" value="F:metal ion binding"/>
    <property type="evidence" value="ECO:0007669"/>
    <property type="project" value="UniProtKB-KW"/>
</dbReference>
<evidence type="ECO:0000313" key="6">
    <source>
        <dbReference type="Proteomes" id="UP000290567"/>
    </source>
</evidence>
<dbReference type="InterPro" id="IPR006439">
    <property type="entry name" value="HAD-SF_hydro_IA"/>
</dbReference>
<dbReference type="Gene3D" id="3.40.50.1000">
    <property type="entry name" value="HAD superfamily/HAD-like"/>
    <property type="match status" value="1"/>
</dbReference>
<keyword evidence="2" id="KW-0479">Metal-binding</keyword>
<comment type="caution">
    <text evidence="5">The sequence shown here is derived from an EMBL/GenBank/DDBJ whole genome shotgun (WGS) entry which is preliminary data.</text>
</comment>
<dbReference type="OrthoDB" id="25198at2"/>
<dbReference type="InterPro" id="IPR023214">
    <property type="entry name" value="HAD_sf"/>
</dbReference>
<dbReference type="Pfam" id="PF00702">
    <property type="entry name" value="Hydrolase"/>
    <property type="match status" value="1"/>
</dbReference>
<dbReference type="RefSeq" id="WP_146623854.1">
    <property type="nucleotide sequence ID" value="NZ_BJCC01000032.1"/>
</dbReference>
<dbReference type="PANTHER" id="PTHR46470">
    <property type="entry name" value="N-ACYLNEURAMINATE-9-PHOSPHATASE"/>
    <property type="match status" value="1"/>
</dbReference>
<dbReference type="SFLD" id="SFLDG01129">
    <property type="entry name" value="C1.5:_HAD__Beta-PGM__Phosphata"/>
    <property type="match status" value="1"/>
</dbReference>
<keyword evidence="3" id="KW-0378">Hydrolase</keyword>
<dbReference type="NCBIfam" id="TIGR01549">
    <property type="entry name" value="HAD-SF-IA-v1"/>
    <property type="match status" value="1"/>
</dbReference>
<protein>
    <submittedName>
        <fullName evidence="5">Haloacid dehalogenase</fullName>
    </submittedName>
</protein>
<dbReference type="PANTHER" id="PTHR46470:SF2">
    <property type="entry name" value="GLYCERALDEHYDE 3-PHOSPHATE PHOSPHATASE"/>
    <property type="match status" value="1"/>
</dbReference>
<dbReference type="EMBL" id="BJCC01000032">
    <property type="protein sequence ID" value="GCF95460.1"/>
    <property type="molecule type" value="Genomic_DNA"/>
</dbReference>
<comment type="cofactor">
    <cofactor evidence="1">
        <name>Mg(2+)</name>
        <dbReference type="ChEBI" id="CHEBI:18420"/>
    </cofactor>
</comment>
<evidence type="ECO:0000256" key="4">
    <source>
        <dbReference type="ARBA" id="ARBA00022842"/>
    </source>
</evidence>
<dbReference type="InterPro" id="IPR051400">
    <property type="entry name" value="HAD-like_hydrolase"/>
</dbReference>
<keyword evidence="6" id="KW-1185">Reference proteome</keyword>
<dbReference type="InterPro" id="IPR036412">
    <property type="entry name" value="HAD-like_sf"/>
</dbReference>
<dbReference type="GO" id="GO:0044281">
    <property type="term" value="P:small molecule metabolic process"/>
    <property type="evidence" value="ECO:0007669"/>
    <property type="project" value="UniProtKB-ARBA"/>
</dbReference>
<name>A0A4P5PBN9_9ENTE</name>
<dbReference type="SFLD" id="SFLDS00003">
    <property type="entry name" value="Haloacid_Dehalogenase"/>
    <property type="match status" value="1"/>
</dbReference>
<evidence type="ECO:0000313" key="5">
    <source>
        <dbReference type="EMBL" id="GCF95460.1"/>
    </source>
</evidence>
<dbReference type="SUPFAM" id="SSF56784">
    <property type="entry name" value="HAD-like"/>
    <property type="match status" value="1"/>
</dbReference>
<gene>
    <name evidence="5" type="ORF">NRIC_33510</name>
</gene>